<evidence type="ECO:0000259" key="2">
    <source>
        <dbReference type="Pfam" id="PF12728"/>
    </source>
</evidence>
<feature type="domain" description="Helix-turn-helix" evidence="2">
    <location>
        <begin position="6"/>
        <end position="53"/>
    </location>
</feature>
<dbReference type="NCBIfam" id="TIGR01764">
    <property type="entry name" value="excise"/>
    <property type="match status" value="1"/>
</dbReference>
<dbReference type="InterPro" id="IPR009061">
    <property type="entry name" value="DNA-bd_dom_put_sf"/>
</dbReference>
<dbReference type="PANTHER" id="PTHR38431:SF1">
    <property type="entry name" value="BLL2305 PROTEIN"/>
    <property type="match status" value="1"/>
</dbReference>
<dbReference type="SUPFAM" id="SSF53850">
    <property type="entry name" value="Periplasmic binding protein-like II"/>
    <property type="match status" value="1"/>
</dbReference>
<keyword evidence="4" id="KW-1185">Reference proteome</keyword>
<sequence>MVEQAYTPDEVAKILKISKNTVYELIKRGELQAYRVSNKMRIDPQALERYKENMQTIGGDHQTSLGKSTQILRLAGSHDFLLEHLVSFAGKAGAPFFIQPTYIGSLEGLMMLYRGATDIAAIHLLDPASGQYNLPFIERIFYHEPITVLHLATRTQGLIVPPGNPKGIHSWEDLTRKEVRFVNRQKGAGTRFLLDYHMGKLHLSPQDIQGYEVEEWNHFATAAHVARGTADVALGIEAAADKLGLSFTPLTIESFDLVLRSTPENQELLNAFQEFIGSQDFTESLKDLKGYDCSHLGETLFKGGVQV</sequence>
<dbReference type="RefSeq" id="WP_209807803.1">
    <property type="nucleotide sequence ID" value="NZ_JAGGKT010000001.1"/>
</dbReference>
<name>A0ABS4GIK5_9BACL</name>
<proteinExistence type="predicted"/>
<reference evidence="3 4" key="1">
    <citation type="submission" date="2021-03" db="EMBL/GenBank/DDBJ databases">
        <title>Genomic Encyclopedia of Type Strains, Phase IV (KMG-IV): sequencing the most valuable type-strain genomes for metagenomic binning, comparative biology and taxonomic classification.</title>
        <authorList>
            <person name="Goeker M."/>
        </authorList>
    </citation>
    <scope>NUCLEOTIDE SEQUENCE [LARGE SCALE GENOMIC DNA]</scope>
    <source>
        <strain evidence="3 4">DSM 24738</strain>
    </source>
</reference>
<evidence type="ECO:0000313" key="3">
    <source>
        <dbReference type="EMBL" id="MBP1930088.1"/>
    </source>
</evidence>
<dbReference type="PANTHER" id="PTHR38431">
    <property type="entry name" value="BLL2305 PROTEIN"/>
    <property type="match status" value="1"/>
</dbReference>
<dbReference type="Proteomes" id="UP001519343">
    <property type="component" value="Unassembled WGS sequence"/>
</dbReference>
<dbReference type="InterPro" id="IPR010093">
    <property type="entry name" value="SinI_DNA-bd"/>
</dbReference>
<evidence type="ECO:0000259" key="1">
    <source>
        <dbReference type="Pfam" id="PF12727"/>
    </source>
</evidence>
<gene>
    <name evidence="3" type="ORF">J2Z37_000075</name>
</gene>
<dbReference type="EMBL" id="JAGGKT010000001">
    <property type="protein sequence ID" value="MBP1930088.1"/>
    <property type="molecule type" value="Genomic_DNA"/>
</dbReference>
<feature type="domain" description="PBP" evidence="1">
    <location>
        <begin position="94"/>
        <end position="276"/>
    </location>
</feature>
<dbReference type="SUPFAM" id="SSF46955">
    <property type="entry name" value="Putative DNA-binding domain"/>
    <property type="match status" value="1"/>
</dbReference>
<accession>A0ABS4GIK5</accession>
<dbReference type="InterPro" id="IPR024370">
    <property type="entry name" value="PBP_domain"/>
</dbReference>
<organism evidence="3 4">
    <name type="scientific">Ammoniphilus resinae</name>
    <dbReference type="NCBI Taxonomy" id="861532"/>
    <lineage>
        <taxon>Bacteria</taxon>
        <taxon>Bacillati</taxon>
        <taxon>Bacillota</taxon>
        <taxon>Bacilli</taxon>
        <taxon>Bacillales</taxon>
        <taxon>Paenibacillaceae</taxon>
        <taxon>Aneurinibacillus group</taxon>
        <taxon>Ammoniphilus</taxon>
    </lineage>
</organism>
<evidence type="ECO:0000313" key="4">
    <source>
        <dbReference type="Proteomes" id="UP001519343"/>
    </source>
</evidence>
<protein>
    <submittedName>
        <fullName evidence="3">Molybdopterin biosynthesis protein</fullName>
    </submittedName>
</protein>
<dbReference type="Gene3D" id="3.40.190.10">
    <property type="entry name" value="Periplasmic binding protein-like II"/>
    <property type="match status" value="1"/>
</dbReference>
<comment type="caution">
    <text evidence="3">The sequence shown here is derived from an EMBL/GenBank/DDBJ whole genome shotgun (WGS) entry which is preliminary data.</text>
</comment>
<dbReference type="Pfam" id="PF12727">
    <property type="entry name" value="PBP_like"/>
    <property type="match status" value="1"/>
</dbReference>
<dbReference type="InterPro" id="IPR041657">
    <property type="entry name" value="HTH_17"/>
</dbReference>
<dbReference type="Pfam" id="PF12728">
    <property type="entry name" value="HTH_17"/>
    <property type="match status" value="1"/>
</dbReference>